<feature type="non-terminal residue" evidence="2">
    <location>
        <position position="1"/>
    </location>
</feature>
<feature type="compositionally biased region" description="Acidic residues" evidence="1">
    <location>
        <begin position="128"/>
        <end position="137"/>
    </location>
</feature>
<name>A0ABP0NAI9_9DINO</name>
<protein>
    <submittedName>
        <fullName evidence="2">Uncharacterized protein</fullName>
    </submittedName>
</protein>
<dbReference type="Proteomes" id="UP001642464">
    <property type="component" value="Unassembled WGS sequence"/>
</dbReference>
<accession>A0ABP0NAI9</accession>
<feature type="compositionally biased region" description="Basic and acidic residues" evidence="1">
    <location>
        <begin position="113"/>
        <end position="127"/>
    </location>
</feature>
<comment type="caution">
    <text evidence="2">The sequence shown here is derived from an EMBL/GenBank/DDBJ whole genome shotgun (WGS) entry which is preliminary data.</text>
</comment>
<proteinExistence type="predicted"/>
<dbReference type="EMBL" id="CAXAMM010027267">
    <property type="protein sequence ID" value="CAK9060488.1"/>
    <property type="molecule type" value="Genomic_DNA"/>
</dbReference>
<keyword evidence="3" id="KW-1185">Reference proteome</keyword>
<evidence type="ECO:0000313" key="2">
    <source>
        <dbReference type="EMBL" id="CAK9060488.1"/>
    </source>
</evidence>
<organism evidence="2 3">
    <name type="scientific">Durusdinium trenchii</name>
    <dbReference type="NCBI Taxonomy" id="1381693"/>
    <lineage>
        <taxon>Eukaryota</taxon>
        <taxon>Sar</taxon>
        <taxon>Alveolata</taxon>
        <taxon>Dinophyceae</taxon>
        <taxon>Suessiales</taxon>
        <taxon>Symbiodiniaceae</taxon>
        <taxon>Durusdinium</taxon>
    </lineage>
</organism>
<sequence length="137" mass="15114">ARIQAAIGQIEVQWMRSHLSSEQGRALGVPEAYLAGNAAADLLAGEAVKDAAPPPQEHLLWRGLAAAARHFWSLFAKVARPPEKHGENPMRAPVRSELAEEVPQPAQRLSWKPPEHVPEGQVRARAEDLEEEEEVRV</sequence>
<reference evidence="2 3" key="1">
    <citation type="submission" date="2024-02" db="EMBL/GenBank/DDBJ databases">
        <authorList>
            <person name="Chen Y."/>
            <person name="Shah S."/>
            <person name="Dougan E. K."/>
            <person name="Thang M."/>
            <person name="Chan C."/>
        </authorList>
    </citation>
    <scope>NUCLEOTIDE SEQUENCE [LARGE SCALE GENOMIC DNA]</scope>
</reference>
<feature type="region of interest" description="Disordered" evidence="1">
    <location>
        <begin position="80"/>
        <end position="137"/>
    </location>
</feature>
<evidence type="ECO:0000313" key="3">
    <source>
        <dbReference type="Proteomes" id="UP001642464"/>
    </source>
</evidence>
<evidence type="ECO:0000256" key="1">
    <source>
        <dbReference type="SAM" id="MobiDB-lite"/>
    </source>
</evidence>
<gene>
    <name evidence="2" type="ORF">SCF082_LOCUS31858</name>
</gene>
<feature type="non-terminal residue" evidence="2">
    <location>
        <position position="137"/>
    </location>
</feature>